<dbReference type="HOGENOM" id="CLU_097673_1_0_1"/>
<dbReference type="InterPro" id="IPR001299">
    <property type="entry name" value="Ependymin"/>
</dbReference>
<dbReference type="InParanoid" id="H2ZDI0"/>
<evidence type="ECO:0000256" key="1">
    <source>
        <dbReference type="ARBA" id="ARBA00002024"/>
    </source>
</evidence>
<comment type="function">
    <text evidence="1">Binds anionic lipids and gangliosides at acidic pH.</text>
</comment>
<organism evidence="5 6">
    <name type="scientific">Ciona savignyi</name>
    <name type="common">Pacific transparent sea squirt</name>
    <dbReference type="NCBI Taxonomy" id="51511"/>
    <lineage>
        <taxon>Eukaryota</taxon>
        <taxon>Metazoa</taxon>
        <taxon>Chordata</taxon>
        <taxon>Tunicata</taxon>
        <taxon>Ascidiacea</taxon>
        <taxon>Phlebobranchia</taxon>
        <taxon>Cionidae</taxon>
        <taxon>Ciona</taxon>
    </lineage>
</organism>
<evidence type="ECO:0000256" key="4">
    <source>
        <dbReference type="SAM" id="SignalP"/>
    </source>
</evidence>
<dbReference type="PANTHER" id="PTHR10697">
    <property type="entry name" value="MAMMALIAN EPENDYMIN-RELATED PROTEIN 1"/>
    <property type="match status" value="1"/>
</dbReference>
<protein>
    <recommendedName>
        <fullName evidence="3">Mammalian ependymin-related protein 1</fullName>
    </recommendedName>
</protein>
<feature type="signal peptide" evidence="4">
    <location>
        <begin position="1"/>
        <end position="16"/>
    </location>
</feature>
<dbReference type="Pfam" id="PF00811">
    <property type="entry name" value="Ependymin"/>
    <property type="match status" value="1"/>
</dbReference>
<evidence type="ECO:0000313" key="6">
    <source>
        <dbReference type="Proteomes" id="UP000007875"/>
    </source>
</evidence>
<reference evidence="6" key="1">
    <citation type="submission" date="2003-08" db="EMBL/GenBank/DDBJ databases">
        <authorList>
            <person name="Birren B."/>
            <person name="Nusbaum C."/>
            <person name="Abebe A."/>
            <person name="Abouelleil A."/>
            <person name="Adekoya E."/>
            <person name="Ait-zahra M."/>
            <person name="Allen N."/>
            <person name="Allen T."/>
            <person name="An P."/>
            <person name="Anderson M."/>
            <person name="Anderson S."/>
            <person name="Arachchi H."/>
            <person name="Armbruster J."/>
            <person name="Bachantsang P."/>
            <person name="Baldwin J."/>
            <person name="Barry A."/>
            <person name="Bayul T."/>
            <person name="Blitshsteyn B."/>
            <person name="Bloom T."/>
            <person name="Blye J."/>
            <person name="Boguslavskiy L."/>
            <person name="Borowsky M."/>
            <person name="Boukhgalter B."/>
            <person name="Brunache A."/>
            <person name="Butler J."/>
            <person name="Calixte N."/>
            <person name="Calvo S."/>
            <person name="Camarata J."/>
            <person name="Campo K."/>
            <person name="Chang J."/>
            <person name="Cheshatsang Y."/>
            <person name="Citroen M."/>
            <person name="Collymore A."/>
            <person name="Considine T."/>
            <person name="Cook A."/>
            <person name="Cooke P."/>
            <person name="Corum B."/>
            <person name="Cuomo C."/>
            <person name="David R."/>
            <person name="Dawoe T."/>
            <person name="Degray S."/>
            <person name="Dodge S."/>
            <person name="Dooley K."/>
            <person name="Dorje P."/>
            <person name="Dorjee K."/>
            <person name="Dorris L."/>
            <person name="Duffey N."/>
            <person name="Dupes A."/>
            <person name="Elkins T."/>
            <person name="Engels R."/>
            <person name="Erickson J."/>
            <person name="Farina A."/>
            <person name="Faro S."/>
            <person name="Ferreira P."/>
            <person name="Fischer H."/>
            <person name="Fitzgerald M."/>
            <person name="Foley K."/>
            <person name="Gage D."/>
            <person name="Galagan J."/>
            <person name="Gearin G."/>
            <person name="Gnerre S."/>
            <person name="Gnirke A."/>
            <person name="Goyette A."/>
            <person name="Graham J."/>
            <person name="Grandbois E."/>
            <person name="Gyaltsen K."/>
            <person name="Hafez N."/>
            <person name="Hagopian D."/>
            <person name="Hagos B."/>
            <person name="Hall J."/>
            <person name="Hatcher B."/>
            <person name="Heller A."/>
            <person name="Higgins H."/>
            <person name="Honan T."/>
            <person name="Horn A."/>
            <person name="Houde N."/>
            <person name="Hughes L."/>
            <person name="Hulme W."/>
            <person name="Husby E."/>
            <person name="Iliev I."/>
            <person name="Jaffe D."/>
            <person name="Jones C."/>
            <person name="Kamal M."/>
            <person name="Kamat A."/>
            <person name="Kamvysselis M."/>
            <person name="Karlsson E."/>
            <person name="Kells C."/>
            <person name="Kieu A."/>
            <person name="Kisner P."/>
            <person name="Kodira C."/>
            <person name="Kulbokas E."/>
            <person name="Labutti K."/>
            <person name="Lama D."/>
            <person name="Landers T."/>
            <person name="Leger J."/>
            <person name="Levine S."/>
            <person name="Lewis D."/>
            <person name="Lewis T."/>
            <person name="Lindblad-toh K."/>
            <person name="Liu X."/>
            <person name="Lokyitsang T."/>
            <person name="Lokyitsang Y."/>
            <person name="Lucien O."/>
            <person name="Lui A."/>
            <person name="Ma L.J."/>
            <person name="Mabbitt R."/>
            <person name="Macdonald J."/>
            <person name="Maclean C."/>
            <person name="Major J."/>
            <person name="Manning J."/>
            <person name="Marabella R."/>
            <person name="Maru K."/>
            <person name="Matthews C."/>
            <person name="Mauceli E."/>
            <person name="Mccarthy M."/>
            <person name="Mcdonough S."/>
            <person name="Mcghee T."/>
            <person name="Meldrim J."/>
            <person name="Meneus L."/>
            <person name="Mesirov J."/>
            <person name="Mihalev A."/>
            <person name="Mihova T."/>
            <person name="Mikkelsen T."/>
            <person name="Mlenga V."/>
            <person name="Moru K."/>
            <person name="Mozes J."/>
            <person name="Mulrain L."/>
            <person name="Munson G."/>
            <person name="Naylor J."/>
            <person name="Newes C."/>
            <person name="Nguyen C."/>
            <person name="Nguyen N."/>
            <person name="Nguyen T."/>
            <person name="Nicol R."/>
            <person name="Nielsen C."/>
            <person name="Nizzari M."/>
            <person name="Norbu C."/>
            <person name="Norbu N."/>
            <person name="O'donnell P."/>
            <person name="Okoawo O."/>
            <person name="O'leary S."/>
            <person name="Omotosho B."/>
            <person name="O'neill K."/>
            <person name="Osman S."/>
            <person name="Parker S."/>
            <person name="Perrin D."/>
            <person name="Phunkhang P."/>
            <person name="Piqani B."/>
            <person name="Purcell S."/>
            <person name="Rachupka T."/>
            <person name="Ramasamy U."/>
            <person name="Rameau R."/>
            <person name="Ray V."/>
            <person name="Raymond C."/>
            <person name="Retta R."/>
            <person name="Richardson S."/>
            <person name="Rise C."/>
            <person name="Rodriguez J."/>
            <person name="Rogers J."/>
            <person name="Rogov P."/>
            <person name="Rutman M."/>
            <person name="Schupbach R."/>
            <person name="Seaman C."/>
            <person name="Settipalli S."/>
            <person name="Sharpe T."/>
            <person name="Sheridan J."/>
            <person name="Sherpa N."/>
            <person name="Shi J."/>
            <person name="Smirnov S."/>
            <person name="Smith C."/>
            <person name="Sougnez C."/>
            <person name="Spencer B."/>
            <person name="Stalker J."/>
            <person name="Stange-thomann N."/>
            <person name="Stavropoulos S."/>
            <person name="Stetson K."/>
            <person name="Stone C."/>
            <person name="Stone S."/>
            <person name="Stubbs M."/>
            <person name="Talamas J."/>
            <person name="Tchuinga P."/>
            <person name="Tenzing P."/>
            <person name="Tesfaye S."/>
            <person name="Theodore J."/>
            <person name="Thoulutsang Y."/>
            <person name="Topham K."/>
            <person name="Towey S."/>
            <person name="Tsamla T."/>
            <person name="Tsomo N."/>
            <person name="Vallee D."/>
            <person name="Vassiliev H."/>
            <person name="Venkataraman V."/>
            <person name="Vinson J."/>
            <person name="Vo A."/>
            <person name="Wade C."/>
            <person name="Wang S."/>
            <person name="Wangchuk T."/>
            <person name="Wangdi T."/>
            <person name="Whittaker C."/>
            <person name="Wilkinson J."/>
            <person name="Wu Y."/>
            <person name="Wyman D."/>
            <person name="Yadav S."/>
            <person name="Yang S."/>
            <person name="Yang X."/>
            <person name="Yeager S."/>
            <person name="Yee E."/>
            <person name="Young G."/>
            <person name="Zainoun J."/>
            <person name="Zembeck L."/>
            <person name="Zimmer A."/>
            <person name="Zody M."/>
            <person name="Lander E."/>
        </authorList>
    </citation>
    <scope>NUCLEOTIDE SEQUENCE [LARGE SCALE GENOMIC DNA]</scope>
</reference>
<dbReference type="GO" id="GO:0005509">
    <property type="term" value="F:calcium ion binding"/>
    <property type="evidence" value="ECO:0007669"/>
    <property type="project" value="InterPro"/>
</dbReference>
<dbReference type="GO" id="GO:0005576">
    <property type="term" value="C:extracellular region"/>
    <property type="evidence" value="ECO:0007669"/>
    <property type="project" value="InterPro"/>
</dbReference>
<dbReference type="OMA" id="FSYDAFE"/>
<name>H2ZDI0_CIOSA</name>
<comment type="similarity">
    <text evidence="2">Belongs to the ependymin family.</text>
</comment>
<dbReference type="PANTHER" id="PTHR10697:SF1">
    <property type="entry name" value="MAMMALIAN EPENDYMIN-RELATED PROTEIN 1"/>
    <property type="match status" value="1"/>
</dbReference>
<dbReference type="GO" id="GO:0005764">
    <property type="term" value="C:lysosome"/>
    <property type="evidence" value="ECO:0007669"/>
    <property type="project" value="TreeGrafter"/>
</dbReference>
<sequence length="203" mass="23482">MKFLVLLAVFCVVTYAQEGPSCGAPGIFQARVRSYDHETNYFRDGRFSYDAFEQKERMIEVIQENATRPQIDELVLHREKKRYTVDLKTRKCNVTTIDYPFHRIEVDEPARFLGYTVIGLIGGAPGEGMDLGIWEHHVEGQTVRGNLTQSFTRDECIPISEVFYGETIKTKEMIHFHRTYLDVTLGLDSADVFEIPKECMHRH</sequence>
<evidence type="ECO:0000313" key="5">
    <source>
        <dbReference type="Ensembl" id="ENSCSAVP00000015646.1"/>
    </source>
</evidence>
<accession>H2ZDI0</accession>
<reference evidence="5" key="3">
    <citation type="submission" date="2025-09" db="UniProtKB">
        <authorList>
            <consortium name="Ensembl"/>
        </authorList>
    </citation>
    <scope>IDENTIFICATION</scope>
</reference>
<reference evidence="5" key="2">
    <citation type="submission" date="2025-08" db="UniProtKB">
        <authorList>
            <consortium name="Ensembl"/>
        </authorList>
    </citation>
    <scope>IDENTIFICATION</scope>
</reference>
<dbReference type="Proteomes" id="UP000007875">
    <property type="component" value="Unassembled WGS sequence"/>
</dbReference>
<evidence type="ECO:0000256" key="2">
    <source>
        <dbReference type="ARBA" id="ARBA00010771"/>
    </source>
</evidence>
<proteinExistence type="inferred from homology"/>
<dbReference type="GeneTree" id="ENSGT00940000164413"/>
<dbReference type="AlphaFoldDB" id="H2ZDI0"/>
<feature type="chain" id="PRO_5003578643" description="Mammalian ependymin-related protein 1" evidence="4">
    <location>
        <begin position="17"/>
        <end position="203"/>
    </location>
</feature>
<dbReference type="GO" id="GO:0007160">
    <property type="term" value="P:cell-matrix adhesion"/>
    <property type="evidence" value="ECO:0007669"/>
    <property type="project" value="InterPro"/>
</dbReference>
<evidence type="ECO:0000256" key="3">
    <source>
        <dbReference type="ARBA" id="ARBA00020678"/>
    </source>
</evidence>
<dbReference type="Ensembl" id="ENSCSAVT00000015825.1">
    <property type="protein sequence ID" value="ENSCSAVP00000015646.1"/>
    <property type="gene ID" value="ENSCSAVG00000009195.1"/>
</dbReference>
<keyword evidence="4" id="KW-0732">Signal</keyword>
<dbReference type="FunCoup" id="H2ZDI0">
    <property type="interactions" value="6"/>
</dbReference>
<dbReference type="eggNOG" id="ENOG502S2YP">
    <property type="taxonomic scope" value="Eukaryota"/>
</dbReference>
<keyword evidence="6" id="KW-1185">Reference proteome</keyword>